<feature type="region of interest" description="Disordered" evidence="7">
    <location>
        <begin position="394"/>
        <end position="433"/>
    </location>
</feature>
<feature type="domain" description="Major facilitator superfamily (MFS) profile" evidence="9">
    <location>
        <begin position="17"/>
        <end position="393"/>
    </location>
</feature>
<keyword evidence="3" id="KW-1003">Cell membrane</keyword>
<protein>
    <submittedName>
        <fullName evidence="10">MFS transporter</fullName>
    </submittedName>
</protein>
<gene>
    <name evidence="10" type="ORF">AB0I48_23385</name>
</gene>
<dbReference type="InterPro" id="IPR050171">
    <property type="entry name" value="MFS_Transporters"/>
</dbReference>
<dbReference type="InterPro" id="IPR005829">
    <property type="entry name" value="Sugar_transporter_CS"/>
</dbReference>
<dbReference type="PROSITE" id="PS00216">
    <property type="entry name" value="SUGAR_TRANSPORT_1"/>
    <property type="match status" value="1"/>
</dbReference>
<evidence type="ECO:0000256" key="1">
    <source>
        <dbReference type="ARBA" id="ARBA00004651"/>
    </source>
</evidence>
<evidence type="ECO:0000256" key="4">
    <source>
        <dbReference type="ARBA" id="ARBA00022692"/>
    </source>
</evidence>
<keyword evidence="5 8" id="KW-1133">Transmembrane helix</keyword>
<feature type="transmembrane region" description="Helical" evidence="8">
    <location>
        <begin position="144"/>
        <end position="167"/>
    </location>
</feature>
<dbReference type="EMBL" id="JBFAKC010000011">
    <property type="protein sequence ID" value="MEV0710514.1"/>
    <property type="molecule type" value="Genomic_DNA"/>
</dbReference>
<dbReference type="Pfam" id="PF07690">
    <property type="entry name" value="MFS_1"/>
    <property type="match status" value="2"/>
</dbReference>
<feature type="transmembrane region" description="Helical" evidence="8">
    <location>
        <begin position="214"/>
        <end position="232"/>
    </location>
</feature>
<accession>A0ABV3FYK2</accession>
<evidence type="ECO:0000256" key="6">
    <source>
        <dbReference type="ARBA" id="ARBA00023136"/>
    </source>
</evidence>
<dbReference type="InterPro" id="IPR011701">
    <property type="entry name" value="MFS"/>
</dbReference>
<evidence type="ECO:0000313" key="11">
    <source>
        <dbReference type="Proteomes" id="UP001551695"/>
    </source>
</evidence>
<feature type="compositionally biased region" description="Basic and acidic residues" evidence="7">
    <location>
        <begin position="397"/>
        <end position="411"/>
    </location>
</feature>
<evidence type="ECO:0000313" key="10">
    <source>
        <dbReference type="EMBL" id="MEV0710514.1"/>
    </source>
</evidence>
<reference evidence="10 11" key="1">
    <citation type="submission" date="2024-06" db="EMBL/GenBank/DDBJ databases">
        <title>The Natural Products Discovery Center: Release of the First 8490 Sequenced Strains for Exploring Actinobacteria Biosynthetic Diversity.</title>
        <authorList>
            <person name="Kalkreuter E."/>
            <person name="Kautsar S.A."/>
            <person name="Yang D."/>
            <person name="Bader C.D."/>
            <person name="Teijaro C.N."/>
            <person name="Fluegel L."/>
            <person name="Davis C.M."/>
            <person name="Simpson J.R."/>
            <person name="Lauterbach L."/>
            <person name="Steele A.D."/>
            <person name="Gui C."/>
            <person name="Meng S."/>
            <person name="Li G."/>
            <person name="Viehrig K."/>
            <person name="Ye F."/>
            <person name="Su P."/>
            <person name="Kiefer A.F."/>
            <person name="Nichols A."/>
            <person name="Cepeda A.J."/>
            <person name="Yan W."/>
            <person name="Fan B."/>
            <person name="Jiang Y."/>
            <person name="Adhikari A."/>
            <person name="Zheng C.-J."/>
            <person name="Schuster L."/>
            <person name="Cowan T.M."/>
            <person name="Smanski M.J."/>
            <person name="Chevrette M.G."/>
            <person name="De Carvalho L.P.S."/>
            <person name="Shen B."/>
        </authorList>
    </citation>
    <scope>NUCLEOTIDE SEQUENCE [LARGE SCALE GENOMIC DNA]</scope>
    <source>
        <strain evidence="10 11">NPDC050403</strain>
    </source>
</reference>
<keyword evidence="2" id="KW-0813">Transport</keyword>
<dbReference type="InterPro" id="IPR020846">
    <property type="entry name" value="MFS_dom"/>
</dbReference>
<evidence type="ECO:0000256" key="8">
    <source>
        <dbReference type="SAM" id="Phobius"/>
    </source>
</evidence>
<feature type="transmembrane region" description="Helical" evidence="8">
    <location>
        <begin position="244"/>
        <end position="265"/>
    </location>
</feature>
<dbReference type="PANTHER" id="PTHR23517:SF3">
    <property type="entry name" value="INTEGRAL MEMBRANE TRANSPORT PROTEIN"/>
    <property type="match status" value="1"/>
</dbReference>
<dbReference type="PROSITE" id="PS50850">
    <property type="entry name" value="MFS"/>
    <property type="match status" value="1"/>
</dbReference>
<dbReference type="RefSeq" id="WP_355088766.1">
    <property type="nucleotide sequence ID" value="NZ_JBEXKW010000048.1"/>
</dbReference>
<feature type="transmembrane region" description="Helical" evidence="8">
    <location>
        <begin position="286"/>
        <end position="315"/>
    </location>
</feature>
<dbReference type="Gene3D" id="1.20.1250.20">
    <property type="entry name" value="MFS general substrate transporter like domains"/>
    <property type="match status" value="2"/>
</dbReference>
<evidence type="ECO:0000256" key="5">
    <source>
        <dbReference type="ARBA" id="ARBA00022989"/>
    </source>
</evidence>
<evidence type="ECO:0000256" key="2">
    <source>
        <dbReference type="ARBA" id="ARBA00022448"/>
    </source>
</evidence>
<dbReference type="Proteomes" id="UP001551695">
    <property type="component" value="Unassembled WGS sequence"/>
</dbReference>
<keyword evidence="6 8" id="KW-0472">Membrane</keyword>
<keyword evidence="4 8" id="KW-0812">Transmembrane</keyword>
<feature type="transmembrane region" description="Helical" evidence="8">
    <location>
        <begin position="105"/>
        <end position="124"/>
    </location>
</feature>
<feature type="transmembrane region" description="Helical" evidence="8">
    <location>
        <begin position="173"/>
        <end position="193"/>
    </location>
</feature>
<organism evidence="10 11">
    <name type="scientific">Nocardia aurea</name>
    <dbReference type="NCBI Taxonomy" id="2144174"/>
    <lineage>
        <taxon>Bacteria</taxon>
        <taxon>Bacillati</taxon>
        <taxon>Actinomycetota</taxon>
        <taxon>Actinomycetes</taxon>
        <taxon>Mycobacteriales</taxon>
        <taxon>Nocardiaceae</taxon>
        <taxon>Nocardia</taxon>
    </lineage>
</organism>
<comment type="caution">
    <text evidence="10">The sequence shown here is derived from an EMBL/GenBank/DDBJ whole genome shotgun (WGS) entry which is preliminary data.</text>
</comment>
<comment type="subcellular location">
    <subcellularLocation>
        <location evidence="1">Cell membrane</location>
        <topology evidence="1">Multi-pass membrane protein</topology>
    </subcellularLocation>
</comment>
<feature type="transmembrane region" description="Helical" evidence="8">
    <location>
        <begin position="356"/>
        <end position="389"/>
    </location>
</feature>
<dbReference type="PANTHER" id="PTHR23517">
    <property type="entry name" value="RESISTANCE PROTEIN MDTM, PUTATIVE-RELATED-RELATED"/>
    <property type="match status" value="1"/>
</dbReference>
<evidence type="ECO:0000259" key="9">
    <source>
        <dbReference type="PROSITE" id="PS50850"/>
    </source>
</evidence>
<feature type="transmembrane region" description="Helical" evidence="8">
    <location>
        <begin position="21"/>
        <end position="41"/>
    </location>
</feature>
<name>A0ABV3FYK2_9NOCA</name>
<sequence>MTGGSISADTSVALRRLAWTMFVPMAIYSVGYGAAGPMYVLRAVDLGASAGQAGVIVALTGLGMVLADLPAGGIVARIGERGAIAVGSGVGMIGVAAALCAPNVGVLAVGMLLVGASGAVWGLARQSYLVAVVAPADRGRAMSLLAASSRFGLFCGPFLGAVPVHFFGPNGALWLQLVATAISAAAMVAIPSADGEHSDGSVQPLRAVIVENRRVLATLGSSALLVGAARAARLALLPLWAAHIGVNAATISLIFGVAGAVDVLMSYPAGIWLDRYGRRATGVPAMALFALGYASLPLTSSAVAIGVSAFILGVANGLSNGLIMTVGADVAPEARRAEFLGAWRLTHDAGAFVGPIAVGAISVVTVLAGSAVALAVTSVLGAATMYRWFPGVPSSRKGPDRRGGRRDRDVESGVEVHTGGNSSPRRVTSAKRC</sequence>
<proteinExistence type="predicted"/>
<dbReference type="SUPFAM" id="SSF103473">
    <property type="entry name" value="MFS general substrate transporter"/>
    <property type="match status" value="1"/>
</dbReference>
<dbReference type="CDD" id="cd17325">
    <property type="entry name" value="MFS_MdtG_SLC18_like"/>
    <property type="match status" value="1"/>
</dbReference>
<dbReference type="InterPro" id="IPR036259">
    <property type="entry name" value="MFS_trans_sf"/>
</dbReference>
<evidence type="ECO:0000256" key="7">
    <source>
        <dbReference type="SAM" id="MobiDB-lite"/>
    </source>
</evidence>
<feature type="transmembrane region" description="Helical" evidence="8">
    <location>
        <begin position="82"/>
        <end position="99"/>
    </location>
</feature>
<evidence type="ECO:0000256" key="3">
    <source>
        <dbReference type="ARBA" id="ARBA00022475"/>
    </source>
</evidence>
<feature type="transmembrane region" description="Helical" evidence="8">
    <location>
        <begin position="53"/>
        <end position="75"/>
    </location>
</feature>
<keyword evidence="11" id="KW-1185">Reference proteome</keyword>